<comment type="caution">
    <text evidence="1">The sequence shown here is derived from an EMBL/GenBank/DDBJ whole genome shotgun (WGS) entry which is preliminary data.</text>
</comment>
<gene>
    <name evidence="1" type="ORF">RDB_LOCUS134820</name>
</gene>
<dbReference type="AlphaFoldDB" id="A0A8H3E9G7"/>
<sequence length="565" mass="64095">MLETHDPPPLPAVVEQWKEAGSALANSFSNYLDLCLSFSQLSEVGADKNDLVSHFDSALQPGALLTVLSDQLAKSRVVLAKGRNRLATQIYTFPTEILSRIFLYFVEDDSDCPTYVEFTIRTYYHRLHTLLGVSSVWRKVGISMPILWNLVPVIRDVRFTLSPLGISLSLRRSKTLPLDLAVLIPQIVPHGLATKLAKHASRFRTINILSEQPHTIREIMSALMERHVCDSLTELSLCVSDLEHIDRLGNNPYYMFPPQSPAHPLFIQLLQSITQLRLLGATLDWSQITFSARMVEIRIRSVIIGSDSVLHEFLQALATAPQLEKLELATITSFPEPNLGNPPLVILPKLQSLILSHLYFNTLSVILCSITPFSHRLSLNLNDSALERVFSARDPELEREYVGIFELTDLLRDVHIDTLLIEGQEERFSLSTLSLLFKEIPTLNTLKLDGWTIDNRFCSTLKWRPQRDGRRSVMPKIPNWCLTNAKVADQKRLKELIRSHDSKEVLLGGYISDALKGLDETADWKLLEGKEDIVEWLAEHVPTFRLVPGDDYLPPEFLSAIWQLW</sequence>
<accession>A0A8H3E9G7</accession>
<evidence type="ECO:0000313" key="1">
    <source>
        <dbReference type="EMBL" id="CAE7197587.1"/>
    </source>
</evidence>
<dbReference type="EMBL" id="CAJNJQ010003372">
    <property type="protein sequence ID" value="CAE7197587.1"/>
    <property type="molecule type" value="Genomic_DNA"/>
</dbReference>
<evidence type="ECO:0000313" key="2">
    <source>
        <dbReference type="Proteomes" id="UP000663827"/>
    </source>
</evidence>
<proteinExistence type="predicted"/>
<reference evidence="1" key="1">
    <citation type="submission" date="2021-01" db="EMBL/GenBank/DDBJ databases">
        <authorList>
            <person name="Kaushik A."/>
        </authorList>
    </citation>
    <scope>NUCLEOTIDE SEQUENCE</scope>
    <source>
        <strain evidence="1">AG5</strain>
    </source>
</reference>
<name>A0A8H3E9G7_9AGAM</name>
<evidence type="ECO:0008006" key="3">
    <source>
        <dbReference type="Google" id="ProtNLM"/>
    </source>
</evidence>
<dbReference type="Proteomes" id="UP000663827">
    <property type="component" value="Unassembled WGS sequence"/>
</dbReference>
<protein>
    <recommendedName>
        <fullName evidence="3">F-box domain-containing protein</fullName>
    </recommendedName>
</protein>
<organism evidence="1 2">
    <name type="scientific">Rhizoctonia solani</name>
    <dbReference type="NCBI Taxonomy" id="456999"/>
    <lineage>
        <taxon>Eukaryota</taxon>
        <taxon>Fungi</taxon>
        <taxon>Dikarya</taxon>
        <taxon>Basidiomycota</taxon>
        <taxon>Agaricomycotina</taxon>
        <taxon>Agaricomycetes</taxon>
        <taxon>Cantharellales</taxon>
        <taxon>Ceratobasidiaceae</taxon>
        <taxon>Rhizoctonia</taxon>
    </lineage>
</organism>